<dbReference type="OrthoDB" id="1461560at2759"/>
<feature type="region of interest" description="Disordered" evidence="1">
    <location>
        <begin position="201"/>
        <end position="225"/>
    </location>
</feature>
<dbReference type="RefSeq" id="XP_021854324.1">
    <property type="nucleotide sequence ID" value="XM_021998632.1"/>
</dbReference>
<dbReference type="KEGG" id="soe:110793734"/>
<dbReference type="AlphaFoldDB" id="A0A9R0IRN7"/>
<evidence type="ECO:0000313" key="4">
    <source>
        <dbReference type="RefSeq" id="XP_021854324.1"/>
    </source>
</evidence>
<evidence type="ECO:0000313" key="3">
    <source>
        <dbReference type="Proteomes" id="UP000813463"/>
    </source>
</evidence>
<keyword evidence="3" id="KW-1185">Reference proteome</keyword>
<feature type="compositionally biased region" description="Low complexity" evidence="1">
    <location>
        <begin position="212"/>
        <end position="225"/>
    </location>
</feature>
<dbReference type="Proteomes" id="UP000813463">
    <property type="component" value="Chromosome 2"/>
</dbReference>
<dbReference type="InterPro" id="IPR025558">
    <property type="entry name" value="DUF4283"/>
</dbReference>
<accession>A0A9R0IRN7</accession>
<reference evidence="4" key="2">
    <citation type="submission" date="2025-08" db="UniProtKB">
        <authorList>
            <consortium name="RefSeq"/>
        </authorList>
    </citation>
    <scope>IDENTIFICATION</scope>
    <source>
        <tissue evidence="4">Leaf</tissue>
    </source>
</reference>
<evidence type="ECO:0000256" key="1">
    <source>
        <dbReference type="SAM" id="MobiDB-lite"/>
    </source>
</evidence>
<organism evidence="3 4">
    <name type="scientific">Spinacia oleracea</name>
    <name type="common">Spinach</name>
    <dbReference type="NCBI Taxonomy" id="3562"/>
    <lineage>
        <taxon>Eukaryota</taxon>
        <taxon>Viridiplantae</taxon>
        <taxon>Streptophyta</taxon>
        <taxon>Embryophyta</taxon>
        <taxon>Tracheophyta</taxon>
        <taxon>Spermatophyta</taxon>
        <taxon>Magnoliopsida</taxon>
        <taxon>eudicotyledons</taxon>
        <taxon>Gunneridae</taxon>
        <taxon>Pentapetalae</taxon>
        <taxon>Caryophyllales</taxon>
        <taxon>Chenopodiaceae</taxon>
        <taxon>Chenopodioideae</taxon>
        <taxon>Anserineae</taxon>
        <taxon>Spinacia</taxon>
    </lineage>
</organism>
<gene>
    <name evidence="4" type="primary">LOC110793734</name>
</gene>
<dbReference type="Pfam" id="PF14111">
    <property type="entry name" value="DUF4283"/>
    <property type="match status" value="1"/>
</dbReference>
<dbReference type="PANTHER" id="PTHR33233:SF14">
    <property type="entry name" value="ENDONUCLEASE_EXONUCLEASE_PHOSPHATASE"/>
    <property type="match status" value="1"/>
</dbReference>
<dbReference type="GeneID" id="110793734"/>
<protein>
    <recommendedName>
        <fullName evidence="2">DUF4283 domain-containing protein</fullName>
    </recommendedName>
</protein>
<sequence>MLYVVGANPPSHVMEGFGRRIWRNKGVDKVVLAAKGVYLVRFTTMDRRDEVLASTRPFFDSKPIVLKPWTQDMDFTKEDLHSVPIWVKLHQLAFKYWGEKSLRKIVGQLGVMKQVDSATAKRDKLQFSRVQIEVMVEQSFPDVIKFINERREQMEVRVEYEWRPVVCAHCKGVGHEVAKCKKITGRRVWVPRQIVSTTIPSGSTGLVKDNTPDNAANNDSDTTDTFTTVSNPSRRVLARPVGVNTVNQFQALDDDLSVRSVMGDINQVHAAGGGNSSGCNG</sequence>
<feature type="domain" description="DUF4283" evidence="2">
    <location>
        <begin position="3"/>
        <end position="76"/>
    </location>
</feature>
<dbReference type="PANTHER" id="PTHR33233">
    <property type="entry name" value="ENDONUCLEASE/EXONUCLEASE/PHOSPHATASE"/>
    <property type="match status" value="1"/>
</dbReference>
<evidence type="ECO:0000259" key="2">
    <source>
        <dbReference type="Pfam" id="PF14111"/>
    </source>
</evidence>
<reference evidence="3" key="1">
    <citation type="journal article" date="2021" name="Nat. Commun.">
        <title>Genomic analyses provide insights into spinach domestication and the genetic basis of agronomic traits.</title>
        <authorList>
            <person name="Cai X."/>
            <person name="Sun X."/>
            <person name="Xu C."/>
            <person name="Sun H."/>
            <person name="Wang X."/>
            <person name="Ge C."/>
            <person name="Zhang Z."/>
            <person name="Wang Q."/>
            <person name="Fei Z."/>
            <person name="Jiao C."/>
            <person name="Wang Q."/>
        </authorList>
    </citation>
    <scope>NUCLEOTIDE SEQUENCE [LARGE SCALE GENOMIC DNA]</scope>
    <source>
        <strain evidence="3">cv. Varoflay</strain>
    </source>
</reference>
<proteinExistence type="predicted"/>
<name>A0A9R0IRN7_SPIOL</name>